<dbReference type="Pfam" id="PF02652">
    <property type="entry name" value="Lactate_perm"/>
    <property type="match status" value="1"/>
</dbReference>
<feature type="transmembrane region" description="Helical" evidence="8">
    <location>
        <begin position="236"/>
        <end position="253"/>
    </location>
</feature>
<feature type="transmembrane region" description="Helical" evidence="8">
    <location>
        <begin position="144"/>
        <end position="168"/>
    </location>
</feature>
<dbReference type="PANTHER" id="PTHR30003">
    <property type="entry name" value="L-LACTATE PERMEASE"/>
    <property type="match status" value="1"/>
</dbReference>
<feature type="transmembrane region" description="Helical" evidence="8">
    <location>
        <begin position="5"/>
        <end position="21"/>
    </location>
</feature>
<evidence type="ECO:0000256" key="6">
    <source>
        <dbReference type="ARBA" id="ARBA00022989"/>
    </source>
</evidence>
<organism evidence="9 10">
    <name type="scientific">Bacillus carboniphilus</name>
    <dbReference type="NCBI Taxonomy" id="86663"/>
    <lineage>
        <taxon>Bacteria</taxon>
        <taxon>Bacillati</taxon>
        <taxon>Bacillota</taxon>
        <taxon>Bacilli</taxon>
        <taxon>Bacillales</taxon>
        <taxon>Bacillaceae</taxon>
        <taxon>Bacillus</taxon>
    </lineage>
</organism>
<evidence type="ECO:0000313" key="9">
    <source>
        <dbReference type="EMBL" id="WLR43233.1"/>
    </source>
</evidence>
<evidence type="ECO:0000256" key="2">
    <source>
        <dbReference type="ARBA" id="ARBA00010100"/>
    </source>
</evidence>
<feature type="transmembrane region" description="Helical" evidence="8">
    <location>
        <begin position="118"/>
        <end position="137"/>
    </location>
</feature>
<evidence type="ECO:0000256" key="1">
    <source>
        <dbReference type="ARBA" id="ARBA00004651"/>
    </source>
</evidence>
<keyword evidence="7 8" id="KW-0472">Membrane</keyword>
<dbReference type="PANTHER" id="PTHR30003:SF0">
    <property type="entry name" value="GLYCOLATE PERMEASE GLCA-RELATED"/>
    <property type="match status" value="1"/>
</dbReference>
<feature type="transmembrane region" description="Helical" evidence="8">
    <location>
        <begin position="180"/>
        <end position="200"/>
    </location>
</feature>
<gene>
    <name evidence="9" type="ORF">LC087_03295</name>
</gene>
<reference evidence="9 10" key="1">
    <citation type="submission" date="2023-06" db="EMBL/GenBank/DDBJ databases">
        <title>Five Gram-positive bacteria isolated from mangrove sediments in Shenzhen, Guangdong, China.</title>
        <authorList>
            <person name="Yu S."/>
            <person name="Zheng W."/>
            <person name="Huang Y."/>
        </authorList>
    </citation>
    <scope>NUCLEOTIDE SEQUENCE [LARGE SCALE GENOMIC DNA]</scope>
    <source>
        <strain evidence="9 10">SaN35-3</strain>
    </source>
</reference>
<evidence type="ECO:0000256" key="3">
    <source>
        <dbReference type="ARBA" id="ARBA00022448"/>
    </source>
</evidence>
<evidence type="ECO:0000313" key="10">
    <source>
        <dbReference type="Proteomes" id="UP001197974"/>
    </source>
</evidence>
<dbReference type="RefSeq" id="WP_226539785.1">
    <property type="nucleotide sequence ID" value="NZ_CP129013.1"/>
</dbReference>
<keyword evidence="6 8" id="KW-1133">Transmembrane helix</keyword>
<feature type="transmembrane region" description="Helical" evidence="8">
    <location>
        <begin position="358"/>
        <end position="385"/>
    </location>
</feature>
<comment type="function">
    <text evidence="8">Uptake of L-lactate across the membrane. Can also transport D-lactate and glycolate.</text>
</comment>
<dbReference type="InterPro" id="IPR003804">
    <property type="entry name" value="Lactate_perm"/>
</dbReference>
<keyword evidence="3 8" id="KW-0813">Transport</keyword>
<feature type="transmembrane region" description="Helical" evidence="8">
    <location>
        <begin position="212"/>
        <end position="230"/>
    </location>
</feature>
<feature type="transmembrane region" description="Helical" evidence="8">
    <location>
        <begin position="59"/>
        <end position="77"/>
    </location>
</feature>
<sequence>MLKVIFSFLPLITIILFIFIFKKSAIYTGLFVTFLTATIALLPIFNISIMDFSHPLIKAILITIIIAYILVFGILLYELMEKAGAISRIASTIASSTNDRIHQVMLLALGLSPLIESLSGFGLAVVVIAPILLALGFTPIQSSLISLTSLIIIPWGTLAMGTIIGATLGEIPLKSLGEGTSLMMIPLFIYFSILISYFAVGKKLLISRINEVIAIGLLLGIFTWFANHFISVEIAGIFSSLMIILSIFCLITFKNKRNGIYYIKDNKKDNMKTFISYISPYILLIFLLFLSRTSSSIKETLKGISNLSLQQYNIDFFLFFSPGFFLIISCIYSISFFKLSKKDILVSSKQTLQKCIPVLLATFFYIFISEMMQTAGMFTVLSILASETMGFVFLFISPLIGAMGGFLTGSNTASNTMFIRLQTETAIHIGLSPVLLATTQNVSSSLMTMVNPSRVTLGASVCKISLQENVIQKKMGLIGLGTLTIIFIELIIIYYIYNFK</sequence>
<dbReference type="EMBL" id="CP129013">
    <property type="protein sequence ID" value="WLR43233.1"/>
    <property type="molecule type" value="Genomic_DNA"/>
</dbReference>
<feature type="transmembrane region" description="Helical" evidence="8">
    <location>
        <begin position="477"/>
        <end position="497"/>
    </location>
</feature>
<keyword evidence="5 8" id="KW-0812">Transmembrane</keyword>
<keyword evidence="4 8" id="KW-1003">Cell membrane</keyword>
<accession>A0ABY9JY21</accession>
<evidence type="ECO:0000256" key="7">
    <source>
        <dbReference type="ARBA" id="ARBA00023136"/>
    </source>
</evidence>
<evidence type="ECO:0000256" key="4">
    <source>
        <dbReference type="ARBA" id="ARBA00022475"/>
    </source>
</evidence>
<proteinExistence type="inferred from homology"/>
<feature type="transmembrane region" description="Helical" evidence="8">
    <location>
        <begin position="274"/>
        <end position="291"/>
    </location>
</feature>
<evidence type="ECO:0000256" key="5">
    <source>
        <dbReference type="ARBA" id="ARBA00022692"/>
    </source>
</evidence>
<feature type="transmembrane region" description="Helical" evidence="8">
    <location>
        <begin position="27"/>
        <end position="47"/>
    </location>
</feature>
<keyword evidence="10" id="KW-1185">Reference proteome</keyword>
<feature type="transmembrane region" description="Helical" evidence="8">
    <location>
        <begin position="391"/>
        <end position="410"/>
    </location>
</feature>
<protein>
    <recommendedName>
        <fullName evidence="8">L-lactate permease</fullName>
    </recommendedName>
</protein>
<comment type="similarity">
    <text evidence="2 8">Belongs to the lactate permease family.</text>
</comment>
<comment type="subcellular location">
    <subcellularLocation>
        <location evidence="1 8">Cell membrane</location>
        <topology evidence="1 8">Multi-pass membrane protein</topology>
    </subcellularLocation>
</comment>
<dbReference type="Proteomes" id="UP001197974">
    <property type="component" value="Chromosome"/>
</dbReference>
<feature type="transmembrane region" description="Helical" evidence="8">
    <location>
        <begin position="316"/>
        <end position="337"/>
    </location>
</feature>
<name>A0ABY9JY21_9BACI</name>
<evidence type="ECO:0000256" key="8">
    <source>
        <dbReference type="RuleBase" id="RU365092"/>
    </source>
</evidence>